<dbReference type="InterPro" id="IPR024987">
    <property type="entry name" value="DUF3889"/>
</dbReference>
<sequence length="109" mass="12423">MICLLLVTSIIYSPFAIPSSQPYQSVGAQPEVPSYAKWGRMAVKKTQEKYPNAKVKDYLHIGKSSKNGTSVEQFKLWVKEDDKEFPVYVDIEFETKTDKFISITIKKGN</sequence>
<name>A0A0A2TA67_9BACI</name>
<protein>
    <recommendedName>
        <fullName evidence="3">DUF3889 domain-containing protein</fullName>
    </recommendedName>
</protein>
<evidence type="ECO:0000313" key="2">
    <source>
        <dbReference type="Proteomes" id="UP000030147"/>
    </source>
</evidence>
<dbReference type="Pfam" id="PF13028">
    <property type="entry name" value="DUF3889"/>
    <property type="match status" value="1"/>
</dbReference>
<organism evidence="1 2">
    <name type="scientific">Pontibacillus yanchengensis Y32</name>
    <dbReference type="NCBI Taxonomy" id="1385514"/>
    <lineage>
        <taxon>Bacteria</taxon>
        <taxon>Bacillati</taxon>
        <taxon>Bacillota</taxon>
        <taxon>Bacilli</taxon>
        <taxon>Bacillales</taxon>
        <taxon>Bacillaceae</taxon>
        <taxon>Pontibacillus</taxon>
    </lineage>
</organism>
<dbReference type="Gene3D" id="3.10.450.390">
    <property type="entry name" value="Protein of unknown function DUF3889"/>
    <property type="match status" value="1"/>
</dbReference>
<dbReference type="eggNOG" id="COG0823">
    <property type="taxonomic scope" value="Bacteria"/>
</dbReference>
<accession>A0A0A2TA67</accession>
<dbReference type="AlphaFoldDB" id="A0A0A2TA67"/>
<dbReference type="STRING" id="1385514.N782_10760"/>
<dbReference type="EMBL" id="AVBF01000024">
    <property type="protein sequence ID" value="KGP72722.1"/>
    <property type="molecule type" value="Genomic_DNA"/>
</dbReference>
<comment type="caution">
    <text evidence="1">The sequence shown here is derived from an EMBL/GenBank/DDBJ whole genome shotgun (WGS) entry which is preliminary data.</text>
</comment>
<proteinExistence type="predicted"/>
<reference evidence="1 2" key="1">
    <citation type="journal article" date="2015" name="Stand. Genomic Sci.">
        <title>High quality draft genome sequence of the moderately halophilic bacterium Pontibacillus yanchengensis Y32(T) and comparison among Pontibacillus genomes.</title>
        <authorList>
            <person name="Huang J."/>
            <person name="Qiao Z.X."/>
            <person name="Tang J.W."/>
            <person name="Wang G."/>
        </authorList>
    </citation>
    <scope>NUCLEOTIDE SEQUENCE [LARGE SCALE GENOMIC DNA]</scope>
    <source>
        <strain evidence="1 2">Y32</strain>
    </source>
</reference>
<keyword evidence="2" id="KW-1185">Reference proteome</keyword>
<dbReference type="Proteomes" id="UP000030147">
    <property type="component" value="Unassembled WGS sequence"/>
</dbReference>
<gene>
    <name evidence="1" type="ORF">N782_10760</name>
</gene>
<evidence type="ECO:0008006" key="3">
    <source>
        <dbReference type="Google" id="ProtNLM"/>
    </source>
</evidence>
<evidence type="ECO:0000313" key="1">
    <source>
        <dbReference type="EMBL" id="KGP72722.1"/>
    </source>
</evidence>